<organism evidence="14 15">
    <name type="scientific">Candidatus Magasanikbacteria bacterium RIFCSPHIGHO2_02_FULL_50_9b</name>
    <dbReference type="NCBI Taxonomy" id="1798682"/>
    <lineage>
        <taxon>Bacteria</taxon>
        <taxon>Candidatus Magasanikiibacteriota</taxon>
    </lineage>
</organism>
<dbReference type="Gene3D" id="3.90.79.10">
    <property type="entry name" value="Nucleoside Triphosphate Pyrophosphohydrolase"/>
    <property type="match status" value="1"/>
</dbReference>
<dbReference type="GO" id="GO:0046872">
    <property type="term" value="F:metal ion binding"/>
    <property type="evidence" value="ECO:0007669"/>
    <property type="project" value="UniProtKB-KW"/>
</dbReference>
<dbReference type="GO" id="GO:0044715">
    <property type="term" value="F:8-oxo-dGDP phosphatase activity"/>
    <property type="evidence" value="ECO:0007669"/>
    <property type="project" value="TreeGrafter"/>
</dbReference>
<evidence type="ECO:0000256" key="1">
    <source>
        <dbReference type="ARBA" id="ARBA00001946"/>
    </source>
</evidence>
<dbReference type="InterPro" id="IPR020476">
    <property type="entry name" value="Nudix_hydrolase"/>
</dbReference>
<keyword evidence="7 12" id="KW-0378">Hydrolase</keyword>
<dbReference type="GO" id="GO:0006281">
    <property type="term" value="P:DNA repair"/>
    <property type="evidence" value="ECO:0007669"/>
    <property type="project" value="UniProtKB-KW"/>
</dbReference>
<evidence type="ECO:0000256" key="10">
    <source>
        <dbReference type="ARBA" id="ARBA00035861"/>
    </source>
</evidence>
<comment type="caution">
    <text evidence="14">The sequence shown here is derived from an EMBL/GenBank/DDBJ whole genome shotgun (WGS) entry which is preliminary data.</text>
</comment>
<gene>
    <name evidence="14" type="ORF">A3C15_02765</name>
</gene>
<evidence type="ECO:0000256" key="11">
    <source>
        <dbReference type="ARBA" id="ARBA00038905"/>
    </source>
</evidence>
<keyword evidence="4" id="KW-0235">DNA replication</keyword>
<dbReference type="InterPro" id="IPR000086">
    <property type="entry name" value="NUDIX_hydrolase_dom"/>
</dbReference>
<keyword evidence="5" id="KW-0479">Metal-binding</keyword>
<dbReference type="SUPFAM" id="SSF55811">
    <property type="entry name" value="Nudix"/>
    <property type="match status" value="1"/>
</dbReference>
<dbReference type="GO" id="GO:0008413">
    <property type="term" value="F:8-oxo-7,8-dihydroguanosine triphosphate pyrophosphatase activity"/>
    <property type="evidence" value="ECO:0007669"/>
    <property type="project" value="TreeGrafter"/>
</dbReference>
<evidence type="ECO:0000256" key="7">
    <source>
        <dbReference type="ARBA" id="ARBA00022801"/>
    </source>
</evidence>
<evidence type="ECO:0000256" key="3">
    <source>
        <dbReference type="ARBA" id="ARBA00022457"/>
    </source>
</evidence>
<comment type="catalytic activity">
    <reaction evidence="10">
        <text>8-oxo-dGTP + H2O = 8-oxo-dGMP + diphosphate + H(+)</text>
        <dbReference type="Rhea" id="RHEA:31575"/>
        <dbReference type="ChEBI" id="CHEBI:15377"/>
        <dbReference type="ChEBI" id="CHEBI:15378"/>
        <dbReference type="ChEBI" id="CHEBI:33019"/>
        <dbReference type="ChEBI" id="CHEBI:63224"/>
        <dbReference type="ChEBI" id="CHEBI:77896"/>
        <dbReference type="EC" id="3.6.1.55"/>
    </reaction>
</comment>
<dbReference type="InterPro" id="IPR020084">
    <property type="entry name" value="NUDIX_hydrolase_CS"/>
</dbReference>
<keyword evidence="6" id="KW-0227">DNA damage</keyword>
<dbReference type="PANTHER" id="PTHR47707:SF1">
    <property type="entry name" value="NUDIX HYDROLASE FAMILY PROTEIN"/>
    <property type="match status" value="1"/>
</dbReference>
<keyword evidence="3" id="KW-0515">Mutator protein</keyword>
<reference evidence="14 15" key="1">
    <citation type="journal article" date="2016" name="Nat. Commun.">
        <title>Thousands of microbial genomes shed light on interconnected biogeochemical processes in an aquifer system.</title>
        <authorList>
            <person name="Anantharaman K."/>
            <person name="Brown C.T."/>
            <person name="Hug L.A."/>
            <person name="Sharon I."/>
            <person name="Castelle C.J."/>
            <person name="Probst A.J."/>
            <person name="Thomas B.C."/>
            <person name="Singh A."/>
            <person name="Wilkins M.J."/>
            <person name="Karaoz U."/>
            <person name="Brodie E.L."/>
            <person name="Williams K.H."/>
            <person name="Hubbard S.S."/>
            <person name="Banfield J.F."/>
        </authorList>
    </citation>
    <scope>NUCLEOTIDE SEQUENCE [LARGE SCALE GENOMIC DNA]</scope>
</reference>
<dbReference type="PANTHER" id="PTHR47707">
    <property type="entry name" value="8-OXO-DGTP DIPHOSPHATASE"/>
    <property type="match status" value="1"/>
</dbReference>
<dbReference type="EC" id="3.6.1.55" evidence="11"/>
<evidence type="ECO:0000313" key="14">
    <source>
        <dbReference type="EMBL" id="OGH67699.1"/>
    </source>
</evidence>
<evidence type="ECO:0000256" key="8">
    <source>
        <dbReference type="ARBA" id="ARBA00022842"/>
    </source>
</evidence>
<evidence type="ECO:0000256" key="12">
    <source>
        <dbReference type="RuleBase" id="RU003476"/>
    </source>
</evidence>
<dbReference type="Pfam" id="PF00293">
    <property type="entry name" value="NUDIX"/>
    <property type="match status" value="1"/>
</dbReference>
<dbReference type="STRING" id="1798682.A3C15_02765"/>
<evidence type="ECO:0000256" key="9">
    <source>
        <dbReference type="ARBA" id="ARBA00023204"/>
    </source>
</evidence>
<sequence length="151" mass="17334">MPVARHVRRQIFVALSLVVDQHGHVLLAQRHDPKNRGMHERWEFPGGKVEFGEQPAATAVREAREEVGIDIIVDRILNIYSWFHPDRPHIQVVLMAYIAHRANEQQQPKPSCREVQAIAWTRIEAALGMNVIDNNKIILRDLKKALTKTTV</sequence>
<dbReference type="GO" id="GO:0035539">
    <property type="term" value="F:8-oxo-7,8-dihydrodeoxyguanosine triphosphate pyrophosphatase activity"/>
    <property type="evidence" value="ECO:0007669"/>
    <property type="project" value="UniProtKB-EC"/>
</dbReference>
<name>A0A1F6M7T8_9BACT</name>
<accession>A0A1F6M7T8</accession>
<proteinExistence type="inferred from homology"/>
<comment type="similarity">
    <text evidence="2 12">Belongs to the Nudix hydrolase family.</text>
</comment>
<dbReference type="PROSITE" id="PS00893">
    <property type="entry name" value="NUDIX_BOX"/>
    <property type="match status" value="1"/>
</dbReference>
<dbReference type="PRINTS" id="PR00502">
    <property type="entry name" value="NUDIXFAMILY"/>
</dbReference>
<evidence type="ECO:0000256" key="4">
    <source>
        <dbReference type="ARBA" id="ARBA00022705"/>
    </source>
</evidence>
<keyword evidence="8" id="KW-0460">Magnesium</keyword>
<keyword evidence="9" id="KW-0234">DNA repair</keyword>
<comment type="cofactor">
    <cofactor evidence="1">
        <name>Mg(2+)</name>
        <dbReference type="ChEBI" id="CHEBI:18420"/>
    </cofactor>
</comment>
<feature type="domain" description="Nudix hydrolase" evidence="13">
    <location>
        <begin position="7"/>
        <end position="144"/>
    </location>
</feature>
<evidence type="ECO:0000256" key="5">
    <source>
        <dbReference type="ARBA" id="ARBA00022723"/>
    </source>
</evidence>
<evidence type="ECO:0000313" key="15">
    <source>
        <dbReference type="Proteomes" id="UP000176532"/>
    </source>
</evidence>
<dbReference type="PROSITE" id="PS51462">
    <property type="entry name" value="NUDIX"/>
    <property type="match status" value="1"/>
</dbReference>
<protein>
    <recommendedName>
        <fullName evidence="11">8-oxo-dGTP diphosphatase</fullName>
        <ecNumber evidence="11">3.6.1.55</ecNumber>
    </recommendedName>
</protein>
<dbReference type="EMBL" id="MFQD01000038">
    <property type="protein sequence ID" value="OGH67699.1"/>
    <property type="molecule type" value="Genomic_DNA"/>
</dbReference>
<evidence type="ECO:0000259" key="13">
    <source>
        <dbReference type="PROSITE" id="PS51462"/>
    </source>
</evidence>
<dbReference type="AlphaFoldDB" id="A0A1F6M7T8"/>
<dbReference type="InterPro" id="IPR015797">
    <property type="entry name" value="NUDIX_hydrolase-like_dom_sf"/>
</dbReference>
<dbReference type="Proteomes" id="UP000176532">
    <property type="component" value="Unassembled WGS sequence"/>
</dbReference>
<dbReference type="GO" id="GO:0044716">
    <property type="term" value="F:8-oxo-GDP phosphatase activity"/>
    <property type="evidence" value="ECO:0007669"/>
    <property type="project" value="TreeGrafter"/>
</dbReference>
<dbReference type="GO" id="GO:0006260">
    <property type="term" value="P:DNA replication"/>
    <property type="evidence" value="ECO:0007669"/>
    <property type="project" value="UniProtKB-KW"/>
</dbReference>
<dbReference type="CDD" id="cd02883">
    <property type="entry name" value="NUDIX_Hydrolase"/>
    <property type="match status" value="1"/>
</dbReference>
<evidence type="ECO:0000256" key="6">
    <source>
        <dbReference type="ARBA" id="ARBA00022763"/>
    </source>
</evidence>
<evidence type="ECO:0000256" key="2">
    <source>
        <dbReference type="ARBA" id="ARBA00005582"/>
    </source>
</evidence>
<dbReference type="InterPro" id="IPR047127">
    <property type="entry name" value="MutT-like"/>
</dbReference>